<evidence type="ECO:0000259" key="2">
    <source>
        <dbReference type="Pfam" id="PF00534"/>
    </source>
</evidence>
<proteinExistence type="predicted"/>
<name>A0A438EVH1_VITVI</name>
<evidence type="ECO:0000256" key="1">
    <source>
        <dbReference type="ARBA" id="ARBA00022676"/>
    </source>
</evidence>
<feature type="domain" description="Glycosyl transferase family 1" evidence="2">
    <location>
        <begin position="63"/>
        <end position="238"/>
    </location>
</feature>
<protein>
    <recommendedName>
        <fullName evidence="2">Glycosyl transferase family 1 domain-containing protein</fullName>
    </recommendedName>
</protein>
<dbReference type="PANTHER" id="PTHR47252">
    <property type="entry name" value="GLYCOSYLTRANSFERASE"/>
    <property type="match status" value="1"/>
</dbReference>
<keyword evidence="1" id="KW-0808">Transferase</keyword>
<dbReference type="InterPro" id="IPR001296">
    <property type="entry name" value="Glyco_trans_1"/>
</dbReference>
<accession>A0A438EVH1</accession>
<dbReference type="SUPFAM" id="SSF53756">
    <property type="entry name" value="UDP-Glycosyltransferase/glycogen phosphorylase"/>
    <property type="match status" value="1"/>
</dbReference>
<dbReference type="FunFam" id="3.40.50.2000:FF:000169">
    <property type="entry name" value="UDP-Glycosyltransferase superfamily protein"/>
    <property type="match status" value="1"/>
</dbReference>
<evidence type="ECO:0000313" key="4">
    <source>
        <dbReference type="Proteomes" id="UP000288805"/>
    </source>
</evidence>
<keyword evidence="1" id="KW-0328">Glycosyltransferase</keyword>
<reference evidence="3 4" key="1">
    <citation type="journal article" date="2018" name="PLoS Genet.">
        <title>Population sequencing reveals clonal diversity and ancestral inbreeding in the grapevine cultivar Chardonnay.</title>
        <authorList>
            <person name="Roach M.J."/>
            <person name="Johnson D.L."/>
            <person name="Bohlmann J."/>
            <person name="van Vuuren H.J."/>
            <person name="Jones S.J."/>
            <person name="Pretorius I.S."/>
            <person name="Schmidt S.A."/>
            <person name="Borneman A.R."/>
        </authorList>
    </citation>
    <scope>NUCLEOTIDE SEQUENCE [LARGE SCALE GENOMIC DNA]</scope>
    <source>
        <strain evidence="4">cv. Chardonnay</strain>
        <tissue evidence="3">Leaf</tissue>
    </source>
</reference>
<gene>
    <name evidence="3" type="ORF">CK203_066858</name>
</gene>
<evidence type="ECO:0000313" key="3">
    <source>
        <dbReference type="EMBL" id="RVW51710.1"/>
    </source>
</evidence>
<dbReference type="PANTHER" id="PTHR47252:SF5">
    <property type="entry name" value="GLYCOSYL TRANSFERASE FAMILY 1 DOMAIN-CONTAINING PROTEIN"/>
    <property type="match status" value="1"/>
</dbReference>
<dbReference type="Gene3D" id="3.40.50.2000">
    <property type="entry name" value="Glycogen Phosphorylase B"/>
    <property type="match status" value="1"/>
</dbReference>
<dbReference type="Pfam" id="PF00534">
    <property type="entry name" value="Glycos_transf_1"/>
    <property type="match status" value="1"/>
</dbReference>
<dbReference type="EMBL" id="QGNW01001179">
    <property type="protein sequence ID" value="RVW51710.1"/>
    <property type="molecule type" value="Genomic_DNA"/>
</dbReference>
<dbReference type="Pfam" id="PF16994">
    <property type="entry name" value="Glyco_trans_4_5"/>
    <property type="match status" value="1"/>
</dbReference>
<sequence>MSGTSLWFAAAMIDSHVAAEYWKTGTRDYLRIKMPDTYVVHLGNSKDLMDIAEDSVAKRVLREHVRESLGVRDEDVLFAMINSVSRGKGQDLFLQSFYESLQLIIQKKLRVPSMHAVIVGSDMTAQPKFESQLRDFVRVKKIQDRVHFVNKTLTVAPYLAAIDVLVQNSQAVYQHKFARGECFGRITIEAMAFQLPVLGTAAGGTTEIVVNGSTGYEKVKETFLEHHMAHRIATVLKEVLQKAKSHPKL</sequence>
<comment type="caution">
    <text evidence="3">The sequence shown here is derived from an EMBL/GenBank/DDBJ whole genome shotgun (WGS) entry which is preliminary data.</text>
</comment>
<dbReference type="Proteomes" id="UP000288805">
    <property type="component" value="Unassembled WGS sequence"/>
</dbReference>
<dbReference type="InterPro" id="IPR041693">
    <property type="entry name" value="Glyco_trans_4_5"/>
</dbReference>
<dbReference type="GO" id="GO:0016757">
    <property type="term" value="F:glycosyltransferase activity"/>
    <property type="evidence" value="ECO:0007669"/>
    <property type="project" value="UniProtKB-KW"/>
</dbReference>
<dbReference type="AlphaFoldDB" id="A0A438EVH1"/>
<organism evidence="3 4">
    <name type="scientific">Vitis vinifera</name>
    <name type="common">Grape</name>
    <dbReference type="NCBI Taxonomy" id="29760"/>
    <lineage>
        <taxon>Eukaryota</taxon>
        <taxon>Viridiplantae</taxon>
        <taxon>Streptophyta</taxon>
        <taxon>Embryophyta</taxon>
        <taxon>Tracheophyta</taxon>
        <taxon>Spermatophyta</taxon>
        <taxon>Magnoliopsida</taxon>
        <taxon>eudicotyledons</taxon>
        <taxon>Gunneridae</taxon>
        <taxon>Pentapetalae</taxon>
        <taxon>rosids</taxon>
        <taxon>Vitales</taxon>
        <taxon>Vitaceae</taxon>
        <taxon>Viteae</taxon>
        <taxon>Vitis</taxon>
    </lineage>
</organism>
<dbReference type="CDD" id="cd03801">
    <property type="entry name" value="GT4_PimA-like"/>
    <property type="match status" value="1"/>
</dbReference>